<dbReference type="Gene3D" id="3.90.70.10">
    <property type="entry name" value="Cysteine proteinases"/>
    <property type="match status" value="1"/>
</dbReference>
<evidence type="ECO:0000313" key="7">
    <source>
        <dbReference type="EMBL" id="AET05438.2"/>
    </source>
</evidence>
<evidence type="ECO:0000256" key="4">
    <source>
        <dbReference type="ARBA" id="ARBA00022807"/>
    </source>
</evidence>
<reference evidence="7 9" key="1">
    <citation type="journal article" date="2011" name="Nature">
        <title>The Medicago genome provides insight into the evolution of rhizobial symbioses.</title>
        <authorList>
            <person name="Young N.D."/>
            <person name="Debelle F."/>
            <person name="Oldroyd G.E."/>
            <person name="Geurts R."/>
            <person name="Cannon S.B."/>
            <person name="Udvardi M.K."/>
            <person name="Benedito V.A."/>
            <person name="Mayer K.F."/>
            <person name="Gouzy J."/>
            <person name="Schoof H."/>
            <person name="Van de Peer Y."/>
            <person name="Proost S."/>
            <person name="Cook D.R."/>
            <person name="Meyers B.C."/>
            <person name="Spannagl M."/>
            <person name="Cheung F."/>
            <person name="De Mita S."/>
            <person name="Krishnakumar V."/>
            <person name="Gundlach H."/>
            <person name="Zhou S."/>
            <person name="Mudge J."/>
            <person name="Bharti A.K."/>
            <person name="Murray J.D."/>
            <person name="Naoumkina M.A."/>
            <person name="Rosen B."/>
            <person name="Silverstein K.A."/>
            <person name="Tang H."/>
            <person name="Rombauts S."/>
            <person name="Zhao P.X."/>
            <person name="Zhou P."/>
            <person name="Barbe V."/>
            <person name="Bardou P."/>
            <person name="Bechner M."/>
            <person name="Bellec A."/>
            <person name="Berger A."/>
            <person name="Berges H."/>
            <person name="Bidwell S."/>
            <person name="Bisseling T."/>
            <person name="Choisne N."/>
            <person name="Couloux A."/>
            <person name="Denny R."/>
            <person name="Deshpande S."/>
            <person name="Dai X."/>
            <person name="Doyle J.J."/>
            <person name="Dudez A.M."/>
            <person name="Farmer A.D."/>
            <person name="Fouteau S."/>
            <person name="Franken C."/>
            <person name="Gibelin C."/>
            <person name="Gish J."/>
            <person name="Goldstein S."/>
            <person name="Gonzalez A.J."/>
            <person name="Green P.J."/>
            <person name="Hallab A."/>
            <person name="Hartog M."/>
            <person name="Hua A."/>
            <person name="Humphray S.J."/>
            <person name="Jeong D.H."/>
            <person name="Jing Y."/>
            <person name="Jocker A."/>
            <person name="Kenton S.M."/>
            <person name="Kim D.J."/>
            <person name="Klee K."/>
            <person name="Lai H."/>
            <person name="Lang C."/>
            <person name="Lin S."/>
            <person name="Macmil S.L."/>
            <person name="Magdelenat G."/>
            <person name="Matthews L."/>
            <person name="McCorrison J."/>
            <person name="Monaghan E.L."/>
            <person name="Mun J.H."/>
            <person name="Najar F.Z."/>
            <person name="Nicholson C."/>
            <person name="Noirot C."/>
            <person name="O'Bleness M."/>
            <person name="Paule C.R."/>
            <person name="Poulain J."/>
            <person name="Prion F."/>
            <person name="Qin B."/>
            <person name="Qu C."/>
            <person name="Retzel E.F."/>
            <person name="Riddle C."/>
            <person name="Sallet E."/>
            <person name="Samain S."/>
            <person name="Samson N."/>
            <person name="Sanders I."/>
            <person name="Saurat O."/>
            <person name="Scarpelli C."/>
            <person name="Schiex T."/>
            <person name="Segurens B."/>
            <person name="Severin A.J."/>
            <person name="Sherrier D.J."/>
            <person name="Shi R."/>
            <person name="Sims S."/>
            <person name="Singer S.R."/>
            <person name="Sinharoy S."/>
            <person name="Sterck L."/>
            <person name="Viollet A."/>
            <person name="Wang B.B."/>
            <person name="Wang K."/>
            <person name="Wang M."/>
            <person name="Wang X."/>
            <person name="Warfsmann J."/>
            <person name="Weissenbach J."/>
            <person name="White D.D."/>
            <person name="White J.D."/>
            <person name="Wiley G.B."/>
            <person name="Wincker P."/>
            <person name="Xing Y."/>
            <person name="Yang L."/>
            <person name="Yao Z."/>
            <person name="Ying F."/>
            <person name="Zhai J."/>
            <person name="Zhou L."/>
            <person name="Zuber A."/>
            <person name="Denarie J."/>
            <person name="Dixon R.A."/>
            <person name="May G.D."/>
            <person name="Schwartz D.C."/>
            <person name="Rogers J."/>
            <person name="Quetier F."/>
            <person name="Town C.D."/>
            <person name="Roe B.A."/>
        </authorList>
    </citation>
    <scope>NUCLEOTIDE SEQUENCE [LARGE SCALE GENOMIC DNA]</scope>
    <source>
        <strain evidence="7">A17</strain>
        <strain evidence="8 9">cv. Jemalong A17</strain>
    </source>
</reference>
<evidence type="ECO:0000256" key="2">
    <source>
        <dbReference type="ARBA" id="ARBA00022670"/>
    </source>
</evidence>
<dbReference type="MEROPS" id="C01.160"/>
<dbReference type="PaxDb" id="3880-AET05438"/>
<dbReference type="GO" id="GO:0005615">
    <property type="term" value="C:extracellular space"/>
    <property type="evidence" value="ECO:0000318"/>
    <property type="project" value="GO_Central"/>
</dbReference>
<proteinExistence type="inferred from homology"/>
<keyword evidence="3" id="KW-0378">Hydrolase</keyword>
<dbReference type="Pfam" id="PF00112">
    <property type="entry name" value="Peptidase_C1"/>
    <property type="match status" value="1"/>
</dbReference>
<dbReference type="Proteomes" id="UP000002051">
    <property type="component" value="Chromosome 8"/>
</dbReference>
<evidence type="ECO:0000256" key="5">
    <source>
        <dbReference type="SAM" id="SignalP"/>
    </source>
</evidence>
<keyword evidence="4" id="KW-0788">Thiol protease</keyword>
<dbReference type="EMBL" id="CM001224">
    <property type="protein sequence ID" value="AET05438.2"/>
    <property type="molecule type" value="Genomic_DNA"/>
</dbReference>
<keyword evidence="5" id="KW-0732">Signal</keyword>
<evidence type="ECO:0000256" key="1">
    <source>
        <dbReference type="ARBA" id="ARBA00008455"/>
    </source>
</evidence>
<dbReference type="PANTHER" id="PTHR12411">
    <property type="entry name" value="CYSTEINE PROTEASE FAMILY C1-RELATED"/>
    <property type="match status" value="1"/>
</dbReference>
<dbReference type="InterPro" id="IPR038765">
    <property type="entry name" value="Papain-like_cys_pep_sf"/>
</dbReference>
<name>G7LBF1_MEDTR</name>
<sequence>MMHVWVCSIFGVVSCVESVINCALRPEDPIELSTQYVVNRFARQRLEGMCKMSEGNIHIECIEDVVGGFTCEEVLRTIRDSGIPTEKAFKYTGLPVVSYANEWKTSSVYWGPPVPFHLTNHTVLLVGCGVHNKTRYWIVRNTWGTNFGDGGHIKIVRGQNCFGIESEIWVPIIDLDTLCF</sequence>
<gene>
    <name evidence="7" type="ordered locus">MTR_8g105550</name>
</gene>
<dbReference type="InterPro" id="IPR000668">
    <property type="entry name" value="Peptidase_C1A_C"/>
</dbReference>
<dbReference type="SUPFAM" id="SSF54001">
    <property type="entry name" value="Cysteine proteinases"/>
    <property type="match status" value="1"/>
</dbReference>
<feature type="chain" id="PRO_5014485731" evidence="5">
    <location>
        <begin position="19"/>
        <end position="180"/>
    </location>
</feature>
<dbReference type="STRING" id="3880.G7LBF1"/>
<accession>G7LBF1</accession>
<dbReference type="HOGENOM" id="CLU_1498484_0_0_1"/>
<reference evidence="8" key="3">
    <citation type="submission" date="2015-04" db="UniProtKB">
        <authorList>
            <consortium name="EnsemblPlants"/>
        </authorList>
    </citation>
    <scope>IDENTIFICATION</scope>
    <source>
        <strain evidence="8">cv. Jemalong A17</strain>
    </source>
</reference>
<dbReference type="GO" id="GO:0005764">
    <property type="term" value="C:lysosome"/>
    <property type="evidence" value="ECO:0000318"/>
    <property type="project" value="GO_Central"/>
</dbReference>
<dbReference type="EnsemblPlants" id="AET05438">
    <property type="protein sequence ID" value="AET05438"/>
    <property type="gene ID" value="MTR_8g105550"/>
</dbReference>
<evidence type="ECO:0000259" key="6">
    <source>
        <dbReference type="Pfam" id="PF00112"/>
    </source>
</evidence>
<reference evidence="7 9" key="2">
    <citation type="journal article" date="2014" name="BMC Genomics">
        <title>An improved genome release (version Mt4.0) for the model legume Medicago truncatula.</title>
        <authorList>
            <person name="Tang H."/>
            <person name="Krishnakumar V."/>
            <person name="Bidwell S."/>
            <person name="Rosen B."/>
            <person name="Chan A."/>
            <person name="Zhou S."/>
            <person name="Gentzbittel L."/>
            <person name="Childs K.L."/>
            <person name="Yandell M."/>
            <person name="Gundlach H."/>
            <person name="Mayer K.F."/>
            <person name="Schwartz D.C."/>
            <person name="Town C.D."/>
        </authorList>
    </citation>
    <scope>GENOME REANNOTATION</scope>
    <source>
        <strain evidence="8 9">cv. Jemalong A17</strain>
    </source>
</reference>
<feature type="domain" description="Peptidase C1A papain C-terminal" evidence="6">
    <location>
        <begin position="107"/>
        <end position="171"/>
    </location>
</feature>
<keyword evidence="2 7" id="KW-0645">Protease</keyword>
<evidence type="ECO:0000313" key="9">
    <source>
        <dbReference type="Proteomes" id="UP000002051"/>
    </source>
</evidence>
<comment type="similarity">
    <text evidence="1">Belongs to the peptidase C1 family.</text>
</comment>
<dbReference type="GO" id="GO:0004197">
    <property type="term" value="F:cysteine-type endopeptidase activity"/>
    <property type="evidence" value="ECO:0000318"/>
    <property type="project" value="GO_Central"/>
</dbReference>
<protein>
    <submittedName>
        <fullName evidence="7">Papain family cysteine protease</fullName>
    </submittedName>
</protein>
<feature type="signal peptide" evidence="5">
    <location>
        <begin position="1"/>
        <end position="18"/>
    </location>
</feature>
<keyword evidence="9" id="KW-1185">Reference proteome</keyword>
<evidence type="ECO:0000313" key="8">
    <source>
        <dbReference type="EnsemblPlants" id="AET05438"/>
    </source>
</evidence>
<dbReference type="AlphaFoldDB" id="G7LBF1"/>
<dbReference type="InterPro" id="IPR013128">
    <property type="entry name" value="Peptidase_C1A"/>
</dbReference>
<organism evidence="7 9">
    <name type="scientific">Medicago truncatula</name>
    <name type="common">Barrel medic</name>
    <name type="synonym">Medicago tribuloides</name>
    <dbReference type="NCBI Taxonomy" id="3880"/>
    <lineage>
        <taxon>Eukaryota</taxon>
        <taxon>Viridiplantae</taxon>
        <taxon>Streptophyta</taxon>
        <taxon>Embryophyta</taxon>
        <taxon>Tracheophyta</taxon>
        <taxon>Spermatophyta</taxon>
        <taxon>Magnoliopsida</taxon>
        <taxon>eudicotyledons</taxon>
        <taxon>Gunneridae</taxon>
        <taxon>Pentapetalae</taxon>
        <taxon>rosids</taxon>
        <taxon>fabids</taxon>
        <taxon>Fabales</taxon>
        <taxon>Fabaceae</taxon>
        <taxon>Papilionoideae</taxon>
        <taxon>50 kb inversion clade</taxon>
        <taxon>NPAAA clade</taxon>
        <taxon>Hologalegina</taxon>
        <taxon>IRL clade</taxon>
        <taxon>Trifolieae</taxon>
        <taxon>Medicago</taxon>
    </lineage>
</organism>
<evidence type="ECO:0000256" key="3">
    <source>
        <dbReference type="ARBA" id="ARBA00022801"/>
    </source>
</evidence>
<accession>A0A0C3Y844</accession>
<dbReference type="GO" id="GO:0051603">
    <property type="term" value="P:proteolysis involved in protein catabolic process"/>
    <property type="evidence" value="ECO:0000318"/>
    <property type="project" value="GO_Central"/>
</dbReference>